<dbReference type="GO" id="GO:0016874">
    <property type="term" value="F:ligase activity"/>
    <property type="evidence" value="ECO:0007669"/>
    <property type="project" value="UniProtKB-KW"/>
</dbReference>
<accession>A0ABT1MHL3</accession>
<dbReference type="InterPro" id="IPR004421">
    <property type="entry name" value="Carbamoyltransferase_HypF"/>
</dbReference>
<evidence type="ECO:0000256" key="9">
    <source>
        <dbReference type="PROSITE-ProRule" id="PRU00520"/>
    </source>
</evidence>
<evidence type="ECO:0000313" key="12">
    <source>
        <dbReference type="EMBL" id="MCP9612117.1"/>
    </source>
</evidence>
<dbReference type="Pfam" id="PF17788">
    <property type="entry name" value="HypF_C"/>
    <property type="match status" value="1"/>
</dbReference>
<evidence type="ECO:0000256" key="3">
    <source>
        <dbReference type="ARBA" id="ARBA00022598"/>
    </source>
</evidence>
<keyword evidence="6" id="KW-0862">Zinc</keyword>
<feature type="active site" evidence="9">
    <location>
        <position position="36"/>
    </location>
</feature>
<reference evidence="12 13" key="1">
    <citation type="submission" date="2022-07" db="EMBL/GenBank/DDBJ databases">
        <title>Fecal culturing of patients with breast cancer.</title>
        <authorList>
            <person name="Teng N.M.Y."/>
            <person name="Kiu R."/>
            <person name="Evans R."/>
            <person name="Baker D.J."/>
            <person name="Zenner C."/>
            <person name="Robinson S.D."/>
            <person name="Hall L.J."/>
        </authorList>
    </citation>
    <scope>NUCLEOTIDE SEQUENCE [LARGE SCALE GENOMIC DNA]</scope>
    <source>
        <strain evidence="12 13">LH1063</strain>
    </source>
</reference>
<dbReference type="PANTHER" id="PTHR42959:SF1">
    <property type="entry name" value="CARBAMOYLTRANSFERASE HYPF"/>
    <property type="match status" value="1"/>
</dbReference>
<dbReference type="InterPro" id="IPR006070">
    <property type="entry name" value="Sua5-like_dom"/>
</dbReference>
<evidence type="ECO:0000256" key="7">
    <source>
        <dbReference type="ARBA" id="ARBA00048220"/>
    </source>
</evidence>
<keyword evidence="9" id="KW-0378">Hydrolase</keyword>
<dbReference type="SUPFAM" id="SSF54975">
    <property type="entry name" value="Acylphosphatase/BLUF domain-like"/>
    <property type="match status" value="1"/>
</dbReference>
<evidence type="ECO:0000256" key="2">
    <source>
        <dbReference type="ARBA" id="ARBA00008097"/>
    </source>
</evidence>
<dbReference type="EC" id="6.2.-.-" evidence="8"/>
<dbReference type="RefSeq" id="WP_255027365.1">
    <property type="nucleotide sequence ID" value="NZ_JANDHW010000007.1"/>
</dbReference>
<dbReference type="Gene3D" id="3.30.420.360">
    <property type="match status" value="1"/>
</dbReference>
<dbReference type="Gene3D" id="3.90.870.50">
    <property type="match status" value="1"/>
</dbReference>
<dbReference type="InterPro" id="IPR041440">
    <property type="entry name" value="HypF_C"/>
</dbReference>
<dbReference type="InterPro" id="IPR011125">
    <property type="entry name" value="Znf_HypF"/>
</dbReference>
<evidence type="ECO:0000256" key="6">
    <source>
        <dbReference type="ARBA" id="ARBA00022833"/>
    </source>
</evidence>
<dbReference type="NCBIfam" id="TIGR00143">
    <property type="entry name" value="hypF"/>
    <property type="match status" value="1"/>
</dbReference>
<gene>
    <name evidence="12" type="primary">hypF</name>
    <name evidence="12" type="ORF">NMU02_08445</name>
</gene>
<dbReference type="Pfam" id="PF01300">
    <property type="entry name" value="Sua5_yciO_yrdC"/>
    <property type="match status" value="1"/>
</dbReference>
<dbReference type="InterPro" id="IPR017945">
    <property type="entry name" value="DHBP_synth_RibB-like_a/b_dom"/>
</dbReference>
<evidence type="ECO:0000256" key="4">
    <source>
        <dbReference type="ARBA" id="ARBA00022723"/>
    </source>
</evidence>
<evidence type="ECO:0000259" key="11">
    <source>
        <dbReference type="PROSITE" id="PS51163"/>
    </source>
</evidence>
<dbReference type="Pfam" id="PF00708">
    <property type="entry name" value="Acylphosphatase"/>
    <property type="match status" value="1"/>
</dbReference>
<dbReference type="InterPro" id="IPR036046">
    <property type="entry name" value="Acylphosphatase-like_dom_sf"/>
</dbReference>
<dbReference type="PANTHER" id="PTHR42959">
    <property type="entry name" value="CARBAMOYLTRANSFERASE"/>
    <property type="match status" value="1"/>
</dbReference>
<comment type="catalytic activity">
    <reaction evidence="7">
        <text>C-terminal L-cysteinyl-[HypE protein] + carbamoyl phosphate + ATP + H2O = C-terminal S-carboxamide-L-cysteinyl-[HypE protein] + AMP + phosphate + diphosphate + H(+)</text>
        <dbReference type="Rhea" id="RHEA:55636"/>
        <dbReference type="Rhea" id="RHEA-COMP:14247"/>
        <dbReference type="Rhea" id="RHEA-COMP:14392"/>
        <dbReference type="ChEBI" id="CHEBI:15377"/>
        <dbReference type="ChEBI" id="CHEBI:15378"/>
        <dbReference type="ChEBI" id="CHEBI:30616"/>
        <dbReference type="ChEBI" id="CHEBI:33019"/>
        <dbReference type="ChEBI" id="CHEBI:43474"/>
        <dbReference type="ChEBI" id="CHEBI:58228"/>
        <dbReference type="ChEBI" id="CHEBI:76913"/>
        <dbReference type="ChEBI" id="CHEBI:139126"/>
        <dbReference type="ChEBI" id="CHEBI:456215"/>
    </reaction>
</comment>
<keyword evidence="5" id="KW-0863">Zinc-finger</keyword>
<dbReference type="PROSITE" id="PS51163">
    <property type="entry name" value="YRDC"/>
    <property type="match status" value="1"/>
</dbReference>
<dbReference type="PROSITE" id="PS00150">
    <property type="entry name" value="ACYLPHOSPHATASE_1"/>
    <property type="match status" value="1"/>
</dbReference>
<dbReference type="PIRSF" id="PIRSF006256">
    <property type="entry name" value="CMPcnvr_hdrg_mat"/>
    <property type="match status" value="1"/>
</dbReference>
<comment type="catalytic activity">
    <reaction evidence="9">
        <text>an acyl phosphate + H2O = a carboxylate + phosphate + H(+)</text>
        <dbReference type="Rhea" id="RHEA:14965"/>
        <dbReference type="ChEBI" id="CHEBI:15377"/>
        <dbReference type="ChEBI" id="CHEBI:15378"/>
        <dbReference type="ChEBI" id="CHEBI:29067"/>
        <dbReference type="ChEBI" id="CHEBI:43474"/>
        <dbReference type="ChEBI" id="CHEBI:59918"/>
        <dbReference type="EC" id="3.6.1.7"/>
    </reaction>
</comment>
<feature type="domain" description="YrdC-like" evidence="11">
    <location>
        <begin position="203"/>
        <end position="387"/>
    </location>
</feature>
<feature type="domain" description="Acylphosphatase-like" evidence="10">
    <location>
        <begin position="3"/>
        <end position="92"/>
    </location>
</feature>
<proteinExistence type="inferred from homology"/>
<feature type="active site" evidence="9">
    <location>
        <position position="18"/>
    </location>
</feature>
<dbReference type="InterPro" id="IPR001792">
    <property type="entry name" value="Acylphosphatase-like_dom"/>
</dbReference>
<sequence>MGCYNIHVKGLVQGVGFRPFVYRTARDLQLTGTVYNATDGVYISVSGTKQQAEELATRLLKEKPSVAEIEDIDIIENKEDAYLGLEGFYIVKSLSREQSVTRISPDIAICEDCIKDADRQPHRLHYPFINCTHCGPRFSIIQGLPYDRPNTTMSEFRMCEVCAKEYKHENDRRFHAQPVACNHCGPKYTLYDIAGNITATEYDNIISLLVKGLSKGNIIALKGIGGYSIICDALHKKAIVKLRKLKNRPRKPFIVMIGDDSILEKFVWVNKEEQSLLKSWRRPIVLLSEKKKLTTEINGTYSTLGVMLPYMLIHYDLLSKLPSRAIVVTSGNLYGEPIVKDNDKAFSDFIGKCDFILDHNRKIFNRSDDSVTHVIDGMPRIIRRARGYTPEPLENINETEGILATGAEQIGAFAIGKGKEIILSQYLGDQKRIANRDFRDEAFSHFQQLFKFSPRCIAADMHPDYASTQWAENMASQMNIPIIKIQHHHAHAVSVMVEYRLKNPVLSVCLDGTGYGDDGCVWGGEIMKCDRISYERLSHFSYLPLPGGDAAIREPWRMVVSMLHIPGEKGTCYPEKFVRRIGRDRIAFMENMIDHNVNCPLSSGAGRLFDAVSSLLGICDMNSYSSEAAISLEQVADANCNASYHIDNTESGFDFRWLIKRLCEDYEKGISEKMLASMFHNTLTKVLNINILRISQKENISTVVLSGGVFQNKILCDLLLKKIKNCNIKVYLPSSVPCNDAGIPVGQLAIASAVNNTNFNKLCTNYLLP</sequence>
<dbReference type="Gene3D" id="3.30.110.120">
    <property type="match status" value="1"/>
</dbReference>
<keyword evidence="3 12" id="KW-0436">Ligase</keyword>
<organism evidence="12 13">
    <name type="scientific">Coprobacter tertius</name>
    <dbReference type="NCBI Taxonomy" id="2944915"/>
    <lineage>
        <taxon>Bacteria</taxon>
        <taxon>Pseudomonadati</taxon>
        <taxon>Bacteroidota</taxon>
        <taxon>Bacteroidia</taxon>
        <taxon>Bacteroidales</taxon>
        <taxon>Barnesiellaceae</taxon>
        <taxon>Coprobacter</taxon>
    </lineage>
</organism>
<dbReference type="Pfam" id="PF22521">
    <property type="entry name" value="HypF_C_2"/>
    <property type="match status" value="1"/>
</dbReference>
<evidence type="ECO:0000313" key="13">
    <source>
        <dbReference type="Proteomes" id="UP001205603"/>
    </source>
</evidence>
<comment type="pathway">
    <text evidence="1">Protein modification; [NiFe] hydrogenase maturation.</text>
</comment>
<dbReference type="InterPro" id="IPR017968">
    <property type="entry name" value="Acylphosphatase_CS"/>
</dbReference>
<keyword evidence="13" id="KW-1185">Reference proteome</keyword>
<evidence type="ECO:0000256" key="8">
    <source>
        <dbReference type="PIRNR" id="PIRNR006256"/>
    </source>
</evidence>
<dbReference type="Proteomes" id="UP001205603">
    <property type="component" value="Unassembled WGS sequence"/>
</dbReference>
<evidence type="ECO:0000256" key="5">
    <source>
        <dbReference type="ARBA" id="ARBA00022771"/>
    </source>
</evidence>
<dbReference type="EMBL" id="JANDHW010000007">
    <property type="protein sequence ID" value="MCP9612117.1"/>
    <property type="molecule type" value="Genomic_DNA"/>
</dbReference>
<dbReference type="SUPFAM" id="SSF53067">
    <property type="entry name" value="Actin-like ATPase domain"/>
    <property type="match status" value="1"/>
</dbReference>
<name>A0ABT1MHL3_9BACT</name>
<keyword evidence="4" id="KW-0479">Metal-binding</keyword>
<comment type="caution">
    <text evidence="12">The sequence shown here is derived from an EMBL/GenBank/DDBJ whole genome shotgun (WGS) entry which is preliminary data.</text>
</comment>
<comment type="similarity">
    <text evidence="2 8">Belongs to the carbamoyltransferase HypF family.</text>
</comment>
<evidence type="ECO:0000259" key="10">
    <source>
        <dbReference type="PROSITE" id="PS51160"/>
    </source>
</evidence>
<dbReference type="PROSITE" id="PS51160">
    <property type="entry name" value="ACYLPHOSPHATASE_3"/>
    <property type="match status" value="1"/>
</dbReference>
<dbReference type="Gene3D" id="3.30.420.40">
    <property type="match status" value="1"/>
</dbReference>
<dbReference type="InterPro" id="IPR055128">
    <property type="entry name" value="HypF_C_2"/>
</dbReference>
<dbReference type="Pfam" id="PF07503">
    <property type="entry name" value="zf-HYPF"/>
    <property type="match status" value="2"/>
</dbReference>
<evidence type="ECO:0000256" key="1">
    <source>
        <dbReference type="ARBA" id="ARBA00004711"/>
    </source>
</evidence>
<protein>
    <recommendedName>
        <fullName evidence="8">Carbamoyltransferase</fullName>
        <ecNumber evidence="8">6.2.-.-</ecNumber>
    </recommendedName>
</protein>
<dbReference type="InterPro" id="IPR051060">
    <property type="entry name" value="Carbamoyltrans_HypF-like"/>
</dbReference>
<dbReference type="InterPro" id="IPR043129">
    <property type="entry name" value="ATPase_NBD"/>
</dbReference>
<dbReference type="SUPFAM" id="SSF55821">
    <property type="entry name" value="YrdC/RibB"/>
    <property type="match status" value="1"/>
</dbReference>